<evidence type="ECO:0000256" key="9">
    <source>
        <dbReference type="ARBA" id="ARBA00023098"/>
    </source>
</evidence>
<evidence type="ECO:0000256" key="11">
    <source>
        <dbReference type="SAM" id="Phobius"/>
    </source>
</evidence>
<comment type="subcellular location">
    <subcellularLocation>
        <location evidence="1">Cell membrane</location>
        <topology evidence="1">Multi-pass membrane protein</topology>
    </subcellularLocation>
</comment>
<evidence type="ECO:0000259" key="12">
    <source>
        <dbReference type="Pfam" id="PF00892"/>
    </source>
</evidence>
<evidence type="ECO:0000256" key="8">
    <source>
        <dbReference type="ARBA" id="ARBA00022989"/>
    </source>
</evidence>
<evidence type="ECO:0000256" key="2">
    <source>
        <dbReference type="ARBA" id="ARBA00022475"/>
    </source>
</evidence>
<gene>
    <name evidence="13" type="ORF">FJZ47_09855</name>
</gene>
<feature type="transmembrane region" description="Helical" evidence="11">
    <location>
        <begin position="100"/>
        <end position="119"/>
    </location>
</feature>
<keyword evidence="8 11" id="KW-1133">Transmembrane helix</keyword>
<keyword evidence="2" id="KW-1003">Cell membrane</keyword>
<keyword evidence="9" id="KW-0443">Lipid metabolism</keyword>
<dbReference type="SUPFAM" id="SSF103481">
    <property type="entry name" value="Multidrug resistance efflux transporter EmrE"/>
    <property type="match status" value="1"/>
</dbReference>
<evidence type="ECO:0000313" key="13">
    <source>
        <dbReference type="EMBL" id="MBM3224093.1"/>
    </source>
</evidence>
<keyword evidence="3" id="KW-0444">Lipid biosynthesis</keyword>
<dbReference type="AlphaFoldDB" id="A0A937W0R0"/>
<accession>A0A937W0R0</accession>
<reference evidence="13" key="1">
    <citation type="submission" date="2019-03" db="EMBL/GenBank/DDBJ databases">
        <title>Lake Tanganyika Metagenome-Assembled Genomes (MAGs).</title>
        <authorList>
            <person name="Tran P."/>
        </authorList>
    </citation>
    <scope>NUCLEOTIDE SEQUENCE</scope>
    <source>
        <strain evidence="13">K_DeepCast_65m_m2_066</strain>
    </source>
</reference>
<feature type="transmembrane region" description="Helical" evidence="11">
    <location>
        <begin position="6"/>
        <end position="24"/>
    </location>
</feature>
<keyword evidence="4" id="KW-0997">Cell inner membrane</keyword>
<evidence type="ECO:0000313" key="14">
    <source>
        <dbReference type="Proteomes" id="UP000712673"/>
    </source>
</evidence>
<evidence type="ECO:0000256" key="6">
    <source>
        <dbReference type="ARBA" id="ARBA00022692"/>
    </source>
</evidence>
<evidence type="ECO:0000256" key="5">
    <source>
        <dbReference type="ARBA" id="ARBA00022556"/>
    </source>
</evidence>
<evidence type="ECO:0000256" key="7">
    <source>
        <dbReference type="ARBA" id="ARBA00022985"/>
    </source>
</evidence>
<dbReference type="GO" id="GO:0009103">
    <property type="term" value="P:lipopolysaccharide biosynthetic process"/>
    <property type="evidence" value="ECO:0007669"/>
    <property type="project" value="UniProtKB-KW"/>
</dbReference>
<protein>
    <submittedName>
        <fullName evidence="13">Transporter</fullName>
    </submittedName>
</protein>
<feature type="domain" description="EamA" evidence="12">
    <location>
        <begin position="50"/>
        <end position="116"/>
    </location>
</feature>
<proteinExistence type="predicted"/>
<evidence type="ECO:0000256" key="10">
    <source>
        <dbReference type="ARBA" id="ARBA00023136"/>
    </source>
</evidence>
<name>A0A937W0R0_UNCTE</name>
<feature type="transmembrane region" description="Helical" evidence="11">
    <location>
        <begin position="45"/>
        <end position="67"/>
    </location>
</feature>
<evidence type="ECO:0000256" key="3">
    <source>
        <dbReference type="ARBA" id="ARBA00022516"/>
    </source>
</evidence>
<evidence type="ECO:0000256" key="1">
    <source>
        <dbReference type="ARBA" id="ARBA00004651"/>
    </source>
</evidence>
<dbReference type="EMBL" id="VGLS01000257">
    <property type="protein sequence ID" value="MBM3224093.1"/>
    <property type="molecule type" value="Genomic_DNA"/>
</dbReference>
<organism evidence="13 14">
    <name type="scientific">Tectimicrobiota bacterium</name>
    <dbReference type="NCBI Taxonomy" id="2528274"/>
    <lineage>
        <taxon>Bacteria</taxon>
        <taxon>Pseudomonadati</taxon>
        <taxon>Nitrospinota/Tectimicrobiota group</taxon>
        <taxon>Candidatus Tectimicrobiota</taxon>
    </lineage>
</organism>
<keyword evidence="10 11" id="KW-0472">Membrane</keyword>
<dbReference type="InterPro" id="IPR000620">
    <property type="entry name" value="EamA_dom"/>
</dbReference>
<dbReference type="GO" id="GO:0005886">
    <property type="term" value="C:plasma membrane"/>
    <property type="evidence" value="ECO:0007669"/>
    <property type="project" value="UniProtKB-SubCell"/>
</dbReference>
<dbReference type="PANTHER" id="PTHR30561:SF9">
    <property type="entry name" value="4-AMINO-4-DEOXY-L-ARABINOSE-PHOSPHOUNDECAPRENOL FLIPPASE SUBUNIT ARNF-RELATED"/>
    <property type="match status" value="1"/>
</dbReference>
<dbReference type="Proteomes" id="UP000712673">
    <property type="component" value="Unassembled WGS sequence"/>
</dbReference>
<dbReference type="Gene3D" id="1.10.3730.20">
    <property type="match status" value="1"/>
</dbReference>
<dbReference type="GO" id="GO:0009245">
    <property type="term" value="P:lipid A biosynthetic process"/>
    <property type="evidence" value="ECO:0007669"/>
    <property type="project" value="UniProtKB-KW"/>
</dbReference>
<evidence type="ECO:0000256" key="4">
    <source>
        <dbReference type="ARBA" id="ARBA00022519"/>
    </source>
</evidence>
<dbReference type="Pfam" id="PF00892">
    <property type="entry name" value="EamA"/>
    <property type="match status" value="1"/>
</dbReference>
<keyword evidence="5" id="KW-0441">Lipid A biosynthesis</keyword>
<keyword evidence="7" id="KW-0448">Lipopolysaccharide biosynthesis</keyword>
<dbReference type="GO" id="GO:0022857">
    <property type="term" value="F:transmembrane transporter activity"/>
    <property type="evidence" value="ECO:0007669"/>
    <property type="project" value="InterPro"/>
</dbReference>
<comment type="caution">
    <text evidence="13">The sequence shown here is derived from an EMBL/GenBank/DDBJ whole genome shotgun (WGS) entry which is preliminary data.</text>
</comment>
<keyword evidence="6 11" id="KW-0812">Transmembrane</keyword>
<sequence>MMEMQSYGLLLLGILVGVVGQLLLKHGMLRQPGFRLGDMALLVHNPPVIGGFCCYGLSTVLYLSALARLELSLAYPTVSLGYVLVIILSRIVFKEPVGRGRWLAAGLICCGVVLVGLGAA</sequence>
<dbReference type="InterPro" id="IPR000390">
    <property type="entry name" value="Small_drug/metabolite_transptr"/>
</dbReference>
<dbReference type="InterPro" id="IPR037185">
    <property type="entry name" value="EmrE-like"/>
</dbReference>
<dbReference type="PANTHER" id="PTHR30561">
    <property type="entry name" value="SMR FAMILY PROTON-DEPENDENT DRUG EFFLUX TRANSPORTER SUGE"/>
    <property type="match status" value="1"/>
</dbReference>
<feature type="transmembrane region" description="Helical" evidence="11">
    <location>
        <begin position="73"/>
        <end position="93"/>
    </location>
</feature>